<evidence type="ECO:0000313" key="2">
    <source>
        <dbReference type="Proteomes" id="UP000003781"/>
    </source>
</evidence>
<dbReference type="Proteomes" id="UP000003781">
    <property type="component" value="Unassembled WGS sequence"/>
</dbReference>
<keyword evidence="2" id="KW-1185">Reference proteome</keyword>
<dbReference type="AlphaFoldDB" id="A3III3"/>
<comment type="caution">
    <text evidence="1">The sequence shown here is derived from an EMBL/GenBank/DDBJ whole genome shotgun (WGS) entry which is preliminary data.</text>
</comment>
<proteinExistence type="predicted"/>
<accession>A3III3</accession>
<dbReference type="EMBL" id="AAXW01000002">
    <property type="protein sequence ID" value="EAZ93615.1"/>
    <property type="molecule type" value="Genomic_DNA"/>
</dbReference>
<protein>
    <submittedName>
        <fullName evidence="1">Uncharacterized protein</fullName>
    </submittedName>
</protein>
<organism evidence="1 2">
    <name type="scientific">Crocosphaera chwakensis CCY0110</name>
    <dbReference type="NCBI Taxonomy" id="391612"/>
    <lineage>
        <taxon>Bacteria</taxon>
        <taxon>Bacillati</taxon>
        <taxon>Cyanobacteriota</taxon>
        <taxon>Cyanophyceae</taxon>
        <taxon>Oscillatoriophycideae</taxon>
        <taxon>Chroococcales</taxon>
        <taxon>Aphanothecaceae</taxon>
        <taxon>Crocosphaera</taxon>
        <taxon>Crocosphaera chwakensis</taxon>
    </lineage>
</organism>
<evidence type="ECO:0000313" key="1">
    <source>
        <dbReference type="EMBL" id="EAZ93615.1"/>
    </source>
</evidence>
<reference evidence="1 2" key="1">
    <citation type="submission" date="2007-03" db="EMBL/GenBank/DDBJ databases">
        <authorList>
            <person name="Stal L."/>
            <person name="Ferriera S."/>
            <person name="Johnson J."/>
            <person name="Kravitz S."/>
            <person name="Beeson K."/>
            <person name="Sutton G."/>
            <person name="Rogers Y.-H."/>
            <person name="Friedman R."/>
            <person name="Frazier M."/>
            <person name="Venter J.C."/>
        </authorList>
    </citation>
    <scope>NUCLEOTIDE SEQUENCE [LARGE SCALE GENOMIC DNA]</scope>
    <source>
        <strain evidence="1 2">CCY0110</strain>
    </source>
</reference>
<sequence length="24" mass="2897">MIYEVFSPYLSKYLGPISLQEKQY</sequence>
<name>A3III3_9CHRO</name>
<gene>
    <name evidence="1" type="ORF">CY0110_17507</name>
</gene>